<feature type="domain" description="PiggyBac transposable element-derived protein" evidence="2">
    <location>
        <begin position="119"/>
        <end position="325"/>
    </location>
</feature>
<dbReference type="PANTHER" id="PTHR47272">
    <property type="entry name" value="DDE_TNP_1_7 DOMAIN-CONTAINING PROTEIN"/>
    <property type="match status" value="1"/>
</dbReference>
<sequence>MAVDPRKRPLTERELQELAECIDLDQSDLEEDLLLSDEGEEDEFQARSQSPHPDEYDLELCVPHHADDFDSSDDEPLSNLRPNFAKNWNHDRQFEPPAVVPETNCDGDNKLRTRLKVVDDNAISKEQRSVDRFWKVRPLLDSVQKGCRLNYRTCQVSIDEQMVPFHGHVAMRQYVRGKPNPVGLKNFVMTTPEGIPLDFYMYEGKGSSVESVLCSTLEKLDVGGRMVLKLTDTLPLGATVFTDRYFTFISLIDTLLSRSITLTGTIMANRLPKKAEFLKDTTLKKSGRGSYDQLVREDGKMNLIKWFDSKPIYLASSCSGVEPVGLCKRWSKV</sequence>
<evidence type="ECO:0000259" key="2">
    <source>
        <dbReference type="Pfam" id="PF13843"/>
    </source>
</evidence>
<name>A0AAV8WWU9_9CUCU</name>
<feature type="region of interest" description="Disordered" evidence="1">
    <location>
        <begin position="29"/>
        <end position="55"/>
    </location>
</feature>
<feature type="compositionally biased region" description="Acidic residues" evidence="1">
    <location>
        <begin position="29"/>
        <end position="43"/>
    </location>
</feature>
<comment type="caution">
    <text evidence="3">The sequence shown here is derived from an EMBL/GenBank/DDBJ whole genome shotgun (WGS) entry which is preliminary data.</text>
</comment>
<dbReference type="Pfam" id="PF13843">
    <property type="entry name" value="DDE_Tnp_1_7"/>
    <property type="match status" value="1"/>
</dbReference>
<keyword evidence="4" id="KW-1185">Reference proteome</keyword>
<proteinExistence type="predicted"/>
<dbReference type="Proteomes" id="UP001162156">
    <property type="component" value="Unassembled WGS sequence"/>
</dbReference>
<accession>A0AAV8WWU9</accession>
<organism evidence="3 4">
    <name type="scientific">Rhamnusium bicolor</name>
    <dbReference type="NCBI Taxonomy" id="1586634"/>
    <lineage>
        <taxon>Eukaryota</taxon>
        <taxon>Metazoa</taxon>
        <taxon>Ecdysozoa</taxon>
        <taxon>Arthropoda</taxon>
        <taxon>Hexapoda</taxon>
        <taxon>Insecta</taxon>
        <taxon>Pterygota</taxon>
        <taxon>Neoptera</taxon>
        <taxon>Endopterygota</taxon>
        <taxon>Coleoptera</taxon>
        <taxon>Polyphaga</taxon>
        <taxon>Cucujiformia</taxon>
        <taxon>Chrysomeloidea</taxon>
        <taxon>Cerambycidae</taxon>
        <taxon>Lepturinae</taxon>
        <taxon>Rhagiini</taxon>
        <taxon>Rhamnusium</taxon>
    </lineage>
</organism>
<evidence type="ECO:0000256" key="1">
    <source>
        <dbReference type="SAM" id="MobiDB-lite"/>
    </source>
</evidence>
<reference evidence="3" key="1">
    <citation type="journal article" date="2023" name="Insect Mol. Biol.">
        <title>Genome sequencing provides insights into the evolution of gene families encoding plant cell wall-degrading enzymes in longhorned beetles.</title>
        <authorList>
            <person name="Shin N.R."/>
            <person name="Okamura Y."/>
            <person name="Kirsch R."/>
            <person name="Pauchet Y."/>
        </authorList>
    </citation>
    <scope>NUCLEOTIDE SEQUENCE</scope>
    <source>
        <strain evidence="3">RBIC_L_NR</strain>
    </source>
</reference>
<evidence type="ECO:0000313" key="3">
    <source>
        <dbReference type="EMBL" id="KAJ8930681.1"/>
    </source>
</evidence>
<gene>
    <name evidence="3" type="ORF">NQ314_016495</name>
</gene>
<dbReference type="EMBL" id="JANEYF010004583">
    <property type="protein sequence ID" value="KAJ8930681.1"/>
    <property type="molecule type" value="Genomic_DNA"/>
</dbReference>
<dbReference type="InterPro" id="IPR029526">
    <property type="entry name" value="PGBD"/>
</dbReference>
<evidence type="ECO:0000313" key="4">
    <source>
        <dbReference type="Proteomes" id="UP001162156"/>
    </source>
</evidence>
<protein>
    <recommendedName>
        <fullName evidence="2">PiggyBac transposable element-derived protein domain-containing protein</fullName>
    </recommendedName>
</protein>
<dbReference type="PANTHER" id="PTHR47272:SF2">
    <property type="entry name" value="PIGGYBAC TRANSPOSABLE ELEMENT-DERIVED PROTEIN 3-LIKE"/>
    <property type="match status" value="1"/>
</dbReference>
<dbReference type="AlphaFoldDB" id="A0AAV8WWU9"/>